<dbReference type="InterPro" id="IPR013201">
    <property type="entry name" value="Prot_inhib_I29"/>
</dbReference>
<dbReference type="PROSITE" id="PS00640">
    <property type="entry name" value="THIOL_PROTEASE_ASN"/>
    <property type="match status" value="1"/>
</dbReference>
<dbReference type="InterPro" id="IPR013128">
    <property type="entry name" value="Peptidase_C1A"/>
</dbReference>
<evidence type="ECO:0008006" key="12">
    <source>
        <dbReference type="Google" id="ProtNLM"/>
    </source>
</evidence>
<keyword evidence="7" id="KW-0732">Signal</keyword>
<sequence>MGAIMHALLFFASFLSLLAVCSAWTTGETYILKAFWHIWKKEHKKAYASPVEEQHRQDVFLSNLDFIFQHNRRFYRGLETYQVRVNAFSDLTPREFADRYLCLRRTPKSKSSSQLATFISVDGKLPDSVDWRKKGAVTPVKDQKVDVLSSPSLKYCIRNQYVTLCLRLTYFETQCLLLLNILNYTKLCAFYFILQKSCGSCWAFSATGAMEGAIQIKTQKLLSLSEQQLVDCSWEEGNEGCDGGFMDQAFKYVEKYGIQSENTYKYTARDGHCKYNKSLVVANITAYKDIPEGNETALQQALATVGPVSVAIDADDPGFMSYSHGVFFSKSCSSTELDHGVLAVGYDTENNGMPYWLVKNSWGRNWGDNGYIKMARNKGNMCGIATAASYPIV</sequence>
<dbReference type="Proteomes" id="UP000281553">
    <property type="component" value="Unassembled WGS sequence"/>
</dbReference>
<feature type="domain" description="Peptidase C1A papain C-terminal" evidence="8">
    <location>
        <begin position="125"/>
        <end position="392"/>
    </location>
</feature>
<dbReference type="InterPro" id="IPR039417">
    <property type="entry name" value="Peptidase_C1A_papain-like"/>
</dbReference>
<feature type="chain" id="PRO_5018692495" description="Cathepsin L" evidence="7">
    <location>
        <begin position="24"/>
        <end position="393"/>
    </location>
</feature>
<dbReference type="FunFam" id="3.90.70.10:FF:000006">
    <property type="entry name" value="Cathepsin S"/>
    <property type="match status" value="1"/>
</dbReference>
<feature type="domain" description="Cathepsin propeptide inhibitor" evidence="9">
    <location>
        <begin position="36"/>
        <end position="96"/>
    </location>
</feature>
<dbReference type="Pfam" id="PF08246">
    <property type="entry name" value="Inhibitor_I29"/>
    <property type="match status" value="1"/>
</dbReference>
<keyword evidence="3" id="KW-0378">Hydrolase</keyword>
<evidence type="ECO:0000313" key="10">
    <source>
        <dbReference type="EMBL" id="VDK77752.1"/>
    </source>
</evidence>
<proteinExistence type="inferred from homology"/>
<dbReference type="InterPro" id="IPR025660">
    <property type="entry name" value="Pept_his_AS"/>
</dbReference>
<feature type="signal peptide" evidence="7">
    <location>
        <begin position="1"/>
        <end position="23"/>
    </location>
</feature>
<evidence type="ECO:0000256" key="6">
    <source>
        <dbReference type="ARBA" id="ARBA00023157"/>
    </source>
</evidence>
<keyword evidence="6" id="KW-1015">Disulfide bond</keyword>
<evidence type="ECO:0000256" key="7">
    <source>
        <dbReference type="SAM" id="SignalP"/>
    </source>
</evidence>
<gene>
    <name evidence="10" type="ORF">DILT_LOCUS2887</name>
</gene>
<dbReference type="InterPro" id="IPR038765">
    <property type="entry name" value="Papain-like_cys_pep_sf"/>
</dbReference>
<keyword evidence="2" id="KW-0645">Protease</keyword>
<dbReference type="InterPro" id="IPR000668">
    <property type="entry name" value="Peptidase_C1A_C"/>
</dbReference>
<dbReference type="SMART" id="SM00645">
    <property type="entry name" value="Pept_C1"/>
    <property type="match status" value="1"/>
</dbReference>
<keyword evidence="5" id="KW-0865">Zymogen</keyword>
<keyword evidence="4" id="KW-0788">Thiol protease</keyword>
<evidence type="ECO:0000256" key="1">
    <source>
        <dbReference type="ARBA" id="ARBA00008455"/>
    </source>
</evidence>
<dbReference type="GO" id="GO:0006508">
    <property type="term" value="P:proteolysis"/>
    <property type="evidence" value="ECO:0007669"/>
    <property type="project" value="UniProtKB-KW"/>
</dbReference>
<evidence type="ECO:0000313" key="11">
    <source>
        <dbReference type="Proteomes" id="UP000281553"/>
    </source>
</evidence>
<dbReference type="SMART" id="SM00848">
    <property type="entry name" value="Inhibitor_I29"/>
    <property type="match status" value="1"/>
</dbReference>
<dbReference type="EMBL" id="UYRU01042768">
    <property type="protein sequence ID" value="VDK77752.1"/>
    <property type="molecule type" value="Genomic_DNA"/>
</dbReference>
<keyword evidence="11" id="KW-1185">Reference proteome</keyword>
<comment type="similarity">
    <text evidence="1">Belongs to the peptidase C1 family.</text>
</comment>
<dbReference type="PROSITE" id="PS00139">
    <property type="entry name" value="THIOL_PROTEASE_CYS"/>
    <property type="match status" value="1"/>
</dbReference>
<dbReference type="PANTHER" id="PTHR12411">
    <property type="entry name" value="CYSTEINE PROTEASE FAMILY C1-RELATED"/>
    <property type="match status" value="1"/>
</dbReference>
<dbReference type="PRINTS" id="PR00705">
    <property type="entry name" value="PAPAIN"/>
</dbReference>
<organism evidence="10 11">
    <name type="scientific">Dibothriocephalus latus</name>
    <name type="common">Fish tapeworm</name>
    <name type="synonym">Diphyllobothrium latum</name>
    <dbReference type="NCBI Taxonomy" id="60516"/>
    <lineage>
        <taxon>Eukaryota</taxon>
        <taxon>Metazoa</taxon>
        <taxon>Spiralia</taxon>
        <taxon>Lophotrochozoa</taxon>
        <taxon>Platyhelminthes</taxon>
        <taxon>Cestoda</taxon>
        <taxon>Eucestoda</taxon>
        <taxon>Diphyllobothriidea</taxon>
        <taxon>Diphyllobothriidae</taxon>
        <taxon>Dibothriocephalus</taxon>
    </lineage>
</organism>
<evidence type="ECO:0000259" key="8">
    <source>
        <dbReference type="SMART" id="SM00645"/>
    </source>
</evidence>
<dbReference type="PROSITE" id="PS00639">
    <property type="entry name" value="THIOL_PROTEASE_HIS"/>
    <property type="match status" value="1"/>
</dbReference>
<dbReference type="GO" id="GO:0008234">
    <property type="term" value="F:cysteine-type peptidase activity"/>
    <property type="evidence" value="ECO:0007669"/>
    <property type="project" value="UniProtKB-KW"/>
</dbReference>
<evidence type="ECO:0000259" key="9">
    <source>
        <dbReference type="SMART" id="SM00848"/>
    </source>
</evidence>
<dbReference type="AlphaFoldDB" id="A0A3P6SPH0"/>
<name>A0A3P6SPH0_DIBLA</name>
<dbReference type="SUPFAM" id="SSF54001">
    <property type="entry name" value="Cysteine proteinases"/>
    <property type="match status" value="2"/>
</dbReference>
<dbReference type="InterPro" id="IPR025661">
    <property type="entry name" value="Pept_asp_AS"/>
</dbReference>
<dbReference type="InterPro" id="IPR000169">
    <property type="entry name" value="Pept_cys_AS"/>
</dbReference>
<dbReference type="CDD" id="cd02248">
    <property type="entry name" value="Peptidase_C1A"/>
    <property type="match status" value="1"/>
</dbReference>
<dbReference type="Gene3D" id="3.90.70.10">
    <property type="entry name" value="Cysteine proteinases"/>
    <property type="match status" value="1"/>
</dbReference>
<protein>
    <recommendedName>
        <fullName evidence="12">Cathepsin L</fullName>
    </recommendedName>
</protein>
<evidence type="ECO:0000256" key="3">
    <source>
        <dbReference type="ARBA" id="ARBA00022801"/>
    </source>
</evidence>
<evidence type="ECO:0000256" key="2">
    <source>
        <dbReference type="ARBA" id="ARBA00022670"/>
    </source>
</evidence>
<dbReference type="Pfam" id="PF00112">
    <property type="entry name" value="Peptidase_C1"/>
    <property type="match status" value="1"/>
</dbReference>
<evidence type="ECO:0000256" key="5">
    <source>
        <dbReference type="ARBA" id="ARBA00023145"/>
    </source>
</evidence>
<evidence type="ECO:0000256" key="4">
    <source>
        <dbReference type="ARBA" id="ARBA00022807"/>
    </source>
</evidence>
<accession>A0A3P6SPH0</accession>
<reference evidence="10 11" key="1">
    <citation type="submission" date="2018-11" db="EMBL/GenBank/DDBJ databases">
        <authorList>
            <consortium name="Pathogen Informatics"/>
        </authorList>
    </citation>
    <scope>NUCLEOTIDE SEQUENCE [LARGE SCALE GENOMIC DNA]</scope>
</reference>
<dbReference type="OrthoDB" id="10253408at2759"/>